<gene>
    <name evidence="2" type="ORF">Van01_01880</name>
</gene>
<accession>A0ABQ4HMV2</accession>
<feature type="chain" id="PRO_5045438427" description="Lipoprotein" evidence="1">
    <location>
        <begin position="21"/>
        <end position="467"/>
    </location>
</feature>
<dbReference type="RefSeq" id="WP_203997915.1">
    <property type="nucleotide sequence ID" value="NZ_BOOZ01000002.1"/>
</dbReference>
<evidence type="ECO:0008006" key="4">
    <source>
        <dbReference type="Google" id="ProtNLM"/>
    </source>
</evidence>
<keyword evidence="1" id="KW-0732">Signal</keyword>
<protein>
    <recommendedName>
        <fullName evidence="4">Lipoprotein</fullName>
    </recommendedName>
</protein>
<evidence type="ECO:0000313" key="3">
    <source>
        <dbReference type="Proteomes" id="UP000647017"/>
    </source>
</evidence>
<keyword evidence="3" id="KW-1185">Reference proteome</keyword>
<sequence length="467" mass="49951">MSSRTGASAFLAVVLSVVLAGCGTDSGIQPPAVSQSPSPATAAPAASEVAASVQPEAAPVNPVEVLARNTRRAYAACGGCGGVLALSGADLQAAIDSLVVEHSKQAGPALTRKNAELALYGPAGTTPKVAGDNVQGYDVLFYDASGKLVLGRQVKTFAGKPNQFPGRLSDAAPNIAIRRRVAGPGSARCRRGGCGGHDEKLLGQPLRCTAGRLPERVGGVSVSGRQAAGLVDARRAWHGRAGLNGGRPVGIDASLFCLCRRVRLFLGKPVRNSWDDIIYFAYAHPNAPNHSQSREMSGALWKIFAEHVGHQLQVIYDSQLEYDEMWEPPGPPAKIGGDEPGDIEFDDYLADWPEDEFADYPSNGWDVSKVGYLACFRCRERLCLGHAVRDADGRVLFFHRGGPETPANSRQPVLNRAAWRFLARHSTHELPIIVGPPYDRDIDSYVEIGGQRPNDVPFDDYLANWPG</sequence>
<evidence type="ECO:0000313" key="2">
    <source>
        <dbReference type="EMBL" id="GIJ06974.1"/>
    </source>
</evidence>
<reference evidence="2 3" key="1">
    <citation type="submission" date="2021-01" db="EMBL/GenBank/DDBJ databases">
        <title>Whole genome shotgun sequence of Verrucosispora andamanensis NBRC 109075.</title>
        <authorList>
            <person name="Komaki H."/>
            <person name="Tamura T."/>
        </authorList>
    </citation>
    <scope>NUCLEOTIDE SEQUENCE [LARGE SCALE GENOMIC DNA]</scope>
    <source>
        <strain evidence="2 3">NBRC 109075</strain>
    </source>
</reference>
<evidence type="ECO:0000256" key="1">
    <source>
        <dbReference type="SAM" id="SignalP"/>
    </source>
</evidence>
<comment type="caution">
    <text evidence="2">The sequence shown here is derived from an EMBL/GenBank/DDBJ whole genome shotgun (WGS) entry which is preliminary data.</text>
</comment>
<dbReference type="PROSITE" id="PS51257">
    <property type="entry name" value="PROKAR_LIPOPROTEIN"/>
    <property type="match status" value="1"/>
</dbReference>
<feature type="signal peptide" evidence="1">
    <location>
        <begin position="1"/>
        <end position="20"/>
    </location>
</feature>
<dbReference type="Proteomes" id="UP000647017">
    <property type="component" value="Unassembled WGS sequence"/>
</dbReference>
<name>A0ABQ4HMV2_9ACTN</name>
<proteinExistence type="predicted"/>
<dbReference type="EMBL" id="BOOZ01000002">
    <property type="protein sequence ID" value="GIJ06974.1"/>
    <property type="molecule type" value="Genomic_DNA"/>
</dbReference>
<organism evidence="2 3">
    <name type="scientific">Micromonospora andamanensis</name>
    <dbReference type="NCBI Taxonomy" id="1287068"/>
    <lineage>
        <taxon>Bacteria</taxon>
        <taxon>Bacillati</taxon>
        <taxon>Actinomycetota</taxon>
        <taxon>Actinomycetes</taxon>
        <taxon>Micromonosporales</taxon>
        <taxon>Micromonosporaceae</taxon>
        <taxon>Micromonospora</taxon>
    </lineage>
</organism>